<feature type="binding site" evidence="7">
    <location>
        <position position="74"/>
    </location>
    <ligand>
        <name>Fe cation</name>
        <dbReference type="ChEBI" id="CHEBI:24875"/>
    </ligand>
</feature>
<keyword evidence="11" id="KW-1185">Reference proteome</keyword>
<reference evidence="10 11" key="1">
    <citation type="submission" date="2019-10" db="EMBL/GenBank/DDBJ databases">
        <title>Actinomadura rubteroloni sp. nov. and Actinomadura macrotermitis sp. nov., isolated from the gut of fungus growing-termite Macrotermes natalensis.</title>
        <authorList>
            <person name="Benndorf R."/>
            <person name="Martin K."/>
            <person name="Kuefner M."/>
            <person name="De Beer W."/>
            <person name="Kaster A.-K."/>
            <person name="Vollmers J."/>
            <person name="Poulsen M."/>
            <person name="Beemelmanns C."/>
        </authorList>
    </citation>
    <scope>NUCLEOTIDE SEQUENCE [LARGE SCALE GENOMIC DNA]</scope>
    <source>
        <strain evidence="10 11">RB68</strain>
    </source>
</reference>
<evidence type="ECO:0000256" key="3">
    <source>
        <dbReference type="ARBA" id="ARBA00022723"/>
    </source>
</evidence>
<protein>
    <recommendedName>
        <fullName evidence="9">Biopterin-dependent aromatic amino acid hydroxylase family profile domain-containing protein</fullName>
    </recommendedName>
</protein>
<dbReference type="InterPro" id="IPR001273">
    <property type="entry name" value="ArAA_hydroxylase"/>
</dbReference>
<feature type="region of interest" description="Disordered" evidence="8">
    <location>
        <begin position="155"/>
        <end position="190"/>
    </location>
</feature>
<dbReference type="EMBL" id="WEGH01000001">
    <property type="protein sequence ID" value="MQY03647.1"/>
    <property type="molecule type" value="Genomic_DNA"/>
</dbReference>
<dbReference type="GO" id="GO:0009072">
    <property type="term" value="P:aromatic amino acid metabolic process"/>
    <property type="evidence" value="ECO:0007669"/>
    <property type="project" value="InterPro"/>
</dbReference>
<dbReference type="SUPFAM" id="SSF56534">
    <property type="entry name" value="Aromatic aminoacid monoxygenases, catalytic and oligomerization domains"/>
    <property type="match status" value="1"/>
</dbReference>
<comment type="cofactor">
    <cofactor evidence="1 7">
        <name>Fe(2+)</name>
        <dbReference type="ChEBI" id="CHEBI:29033"/>
    </cofactor>
</comment>
<dbReference type="PANTHER" id="PTHR11473:SF24">
    <property type="entry name" value="PHENYLALANINE-4-HYDROXYLASE"/>
    <property type="match status" value="1"/>
</dbReference>
<dbReference type="InterPro" id="IPR036951">
    <property type="entry name" value="ArAA_hydroxylase_sf"/>
</dbReference>
<dbReference type="GO" id="GO:0005506">
    <property type="term" value="F:iron ion binding"/>
    <property type="evidence" value="ECO:0007669"/>
    <property type="project" value="InterPro"/>
</dbReference>
<name>A0A7K0BR99_9ACTN</name>
<dbReference type="GO" id="GO:0016714">
    <property type="term" value="F:oxidoreductase activity, acting on paired donors, with incorporation or reduction of molecular oxygen, reduced pteridine as one donor, and incorporation of one atom of oxygen"/>
    <property type="evidence" value="ECO:0007669"/>
    <property type="project" value="InterPro"/>
</dbReference>
<evidence type="ECO:0000256" key="4">
    <source>
        <dbReference type="ARBA" id="ARBA00023002"/>
    </source>
</evidence>
<feature type="binding site" evidence="7">
    <location>
        <position position="28"/>
    </location>
    <ligand>
        <name>Fe cation</name>
        <dbReference type="ChEBI" id="CHEBI:24875"/>
    </ligand>
</feature>
<evidence type="ECO:0000259" key="9">
    <source>
        <dbReference type="PROSITE" id="PS51410"/>
    </source>
</evidence>
<dbReference type="InterPro" id="IPR019774">
    <property type="entry name" value="Aromatic-AA_hydroxylase_C"/>
</dbReference>
<comment type="caution">
    <text evidence="10">The sequence shown here is derived from an EMBL/GenBank/DDBJ whole genome shotgun (WGS) entry which is preliminary data.</text>
</comment>
<keyword evidence="3 7" id="KW-0479">Metal-binding</keyword>
<accession>A0A7K0BR99</accession>
<dbReference type="PANTHER" id="PTHR11473">
    <property type="entry name" value="AROMATIC AMINO ACID HYDROXYLASE"/>
    <property type="match status" value="1"/>
</dbReference>
<keyword evidence="6" id="KW-0503">Monooxygenase</keyword>
<evidence type="ECO:0000256" key="7">
    <source>
        <dbReference type="PIRSR" id="PIRSR601273-2"/>
    </source>
</evidence>
<evidence type="ECO:0000256" key="8">
    <source>
        <dbReference type="SAM" id="MobiDB-lite"/>
    </source>
</evidence>
<keyword evidence="4" id="KW-0560">Oxidoreductase</keyword>
<dbReference type="AlphaFoldDB" id="A0A7K0BR99"/>
<feature type="binding site" evidence="7">
    <location>
        <position position="33"/>
    </location>
    <ligand>
        <name>Fe cation</name>
        <dbReference type="ChEBI" id="CHEBI:24875"/>
    </ligand>
</feature>
<evidence type="ECO:0000256" key="2">
    <source>
        <dbReference type="ARBA" id="ARBA00009712"/>
    </source>
</evidence>
<comment type="similarity">
    <text evidence="2">Belongs to the biopterin-dependent aromatic amino acid hydroxylase family.</text>
</comment>
<dbReference type="Gene3D" id="1.10.800.10">
    <property type="entry name" value="Aromatic amino acid hydroxylase"/>
    <property type="match status" value="1"/>
</dbReference>
<proteinExistence type="inferred from homology"/>
<sequence length="190" mass="20761">MARGYFHAVQFVRHPAVPLYTPEPDVIHDIFGHGIHLTSPAIADIYRLSGQAAARVNSPEALEVISHVYWFTLECGLVAEHGVPKAFGAALLSSYGEIGRSVRQIRELDVSDVMRTGYEISEYQPVLFCAHSLGHMTDTLGGFLETLDDDAVPRPCREAGQASSGNSAGPGWRSRRFTYPPPIKETLPSA</sequence>
<dbReference type="Proteomes" id="UP000487268">
    <property type="component" value="Unassembled WGS sequence"/>
</dbReference>
<dbReference type="InterPro" id="IPR036329">
    <property type="entry name" value="Aro-AA_hydroxylase_C_sf"/>
</dbReference>
<organism evidence="10 11">
    <name type="scientific">Actinomadura macrotermitis</name>
    <dbReference type="NCBI Taxonomy" id="2585200"/>
    <lineage>
        <taxon>Bacteria</taxon>
        <taxon>Bacillati</taxon>
        <taxon>Actinomycetota</taxon>
        <taxon>Actinomycetes</taxon>
        <taxon>Streptosporangiales</taxon>
        <taxon>Thermomonosporaceae</taxon>
        <taxon>Actinomadura</taxon>
    </lineage>
</organism>
<evidence type="ECO:0000313" key="11">
    <source>
        <dbReference type="Proteomes" id="UP000487268"/>
    </source>
</evidence>
<keyword evidence="5 7" id="KW-0408">Iron</keyword>
<gene>
    <name evidence="10" type="ORF">ACRB68_16920</name>
</gene>
<evidence type="ECO:0000256" key="5">
    <source>
        <dbReference type="ARBA" id="ARBA00023004"/>
    </source>
</evidence>
<dbReference type="Pfam" id="PF00351">
    <property type="entry name" value="Biopterin_H"/>
    <property type="match status" value="1"/>
</dbReference>
<dbReference type="PROSITE" id="PS51410">
    <property type="entry name" value="BH4_AAA_HYDROXYL_2"/>
    <property type="match status" value="1"/>
</dbReference>
<feature type="domain" description="Biopterin-dependent aromatic amino acid hydroxylase family profile" evidence="9">
    <location>
        <begin position="1"/>
        <end position="190"/>
    </location>
</feature>
<evidence type="ECO:0000256" key="6">
    <source>
        <dbReference type="ARBA" id="ARBA00023033"/>
    </source>
</evidence>
<evidence type="ECO:0000313" key="10">
    <source>
        <dbReference type="EMBL" id="MQY03647.1"/>
    </source>
</evidence>
<evidence type="ECO:0000256" key="1">
    <source>
        <dbReference type="ARBA" id="ARBA00001954"/>
    </source>
</evidence>